<evidence type="ECO:0000256" key="2">
    <source>
        <dbReference type="ARBA" id="ARBA00014129"/>
    </source>
</evidence>
<dbReference type="AlphaFoldDB" id="A0A1E5L8M3"/>
<evidence type="ECO:0000256" key="7">
    <source>
        <dbReference type="PIRNR" id="PIRNR010607"/>
    </source>
</evidence>
<keyword evidence="6 7" id="KW-0804">Transcription</keyword>
<evidence type="ECO:0000256" key="3">
    <source>
        <dbReference type="ARBA" id="ARBA00022491"/>
    </source>
</evidence>
<dbReference type="InterPro" id="IPR041908">
    <property type="entry name" value="CtsR_C_sf"/>
</dbReference>
<dbReference type="Gene3D" id="3.30.56.130">
    <property type="entry name" value="Transcriptional regulator CtsR, winged HTH domain"/>
    <property type="match status" value="1"/>
</dbReference>
<gene>
    <name evidence="10" type="ORF">BHU72_13790</name>
</gene>
<keyword evidence="5 7" id="KW-0238">DNA-binding</keyword>
<accession>A0A1E5L8M3</accession>
<sequence>MLNVSNIIEKHLKEIFLKNNTSMIEIRRNELAERFECAPSQINYVMQTRFSLEKGYVVKSKRGGGGFIRIQKIDIPKQRSLHRAVLQLVGDEASQEQGLGIIQRLHDERIITNREKQMLKAAISRDILDYEMIQREKFRAKILSSMLAAILGKEL</sequence>
<protein>
    <recommendedName>
        <fullName evidence="2 7">Transcriptional regulator CtsR</fullName>
    </recommendedName>
</protein>
<dbReference type="STRING" id="1390249.BHU72_13790"/>
<comment type="similarity">
    <text evidence="1 7">Belongs to the CtsR family.</text>
</comment>
<dbReference type="Pfam" id="PF17727">
    <property type="entry name" value="CtsR_C"/>
    <property type="match status" value="1"/>
</dbReference>
<dbReference type="Proteomes" id="UP000095255">
    <property type="component" value="Unassembled WGS sequence"/>
</dbReference>
<keyword evidence="11" id="KW-1185">Reference proteome</keyword>
<evidence type="ECO:0000256" key="5">
    <source>
        <dbReference type="ARBA" id="ARBA00023125"/>
    </source>
</evidence>
<reference evidence="10 11" key="1">
    <citation type="submission" date="2016-09" db="EMBL/GenBank/DDBJ databases">
        <title>Desulfuribacillus arsenicus sp. nov., an obligately anaerobic, dissimilatory arsenic- and antimonate-reducing bacterium isolated from anoxic sediments.</title>
        <authorList>
            <person name="Abin C.A."/>
            <person name="Hollibaugh J.T."/>
        </authorList>
    </citation>
    <scope>NUCLEOTIDE SEQUENCE [LARGE SCALE GENOMIC DNA]</scope>
    <source>
        <strain evidence="10 11">MLFW-2</strain>
    </source>
</reference>
<dbReference type="RefSeq" id="WP_069701350.1">
    <property type="nucleotide sequence ID" value="NZ_MJAT01000005.1"/>
</dbReference>
<dbReference type="InterPro" id="IPR041473">
    <property type="entry name" value="CtsR_C"/>
</dbReference>
<feature type="domain" description="CtsR C-terminal dimerization" evidence="9">
    <location>
        <begin position="80"/>
        <end position="147"/>
    </location>
</feature>
<dbReference type="GO" id="GO:0006355">
    <property type="term" value="P:regulation of DNA-templated transcription"/>
    <property type="evidence" value="ECO:0007669"/>
    <property type="project" value="UniProtKB-UniRule"/>
</dbReference>
<dbReference type="InterPro" id="IPR041902">
    <property type="entry name" value="CtsR_N_sf"/>
</dbReference>
<evidence type="ECO:0000256" key="1">
    <source>
        <dbReference type="ARBA" id="ARBA00010189"/>
    </source>
</evidence>
<dbReference type="EMBL" id="MJAT01000005">
    <property type="protein sequence ID" value="OEH86293.1"/>
    <property type="molecule type" value="Genomic_DNA"/>
</dbReference>
<evidence type="ECO:0000259" key="8">
    <source>
        <dbReference type="Pfam" id="PF05848"/>
    </source>
</evidence>
<dbReference type="PIRSF" id="PIRSF010607">
    <property type="entry name" value="Txn_repr_CtsR"/>
    <property type="match status" value="1"/>
</dbReference>
<dbReference type="Gene3D" id="1.10.1200.150">
    <property type="entry name" value="Transcriptional regulator CtsR, C-terminal domain"/>
    <property type="match status" value="1"/>
</dbReference>
<comment type="caution">
    <text evidence="10">The sequence shown here is derived from an EMBL/GenBank/DDBJ whole genome shotgun (WGS) entry which is preliminary data.</text>
</comment>
<proteinExistence type="inferred from homology"/>
<dbReference type="InterPro" id="IPR040465">
    <property type="entry name" value="CtsR_N"/>
</dbReference>
<evidence type="ECO:0000256" key="4">
    <source>
        <dbReference type="ARBA" id="ARBA00023015"/>
    </source>
</evidence>
<evidence type="ECO:0000256" key="6">
    <source>
        <dbReference type="ARBA" id="ARBA00023163"/>
    </source>
</evidence>
<dbReference type="Pfam" id="PF05848">
    <property type="entry name" value="CtsR"/>
    <property type="match status" value="1"/>
</dbReference>
<evidence type="ECO:0000259" key="9">
    <source>
        <dbReference type="Pfam" id="PF17727"/>
    </source>
</evidence>
<dbReference type="OrthoDB" id="1680813at2"/>
<feature type="domain" description="CtsR N-terminal HTH" evidence="8">
    <location>
        <begin position="3"/>
        <end position="73"/>
    </location>
</feature>
<evidence type="ECO:0000313" key="11">
    <source>
        <dbReference type="Proteomes" id="UP000095255"/>
    </source>
</evidence>
<keyword evidence="4 7" id="KW-0805">Transcription regulation</keyword>
<dbReference type="InterPro" id="IPR008463">
    <property type="entry name" value="CtsR"/>
</dbReference>
<dbReference type="GO" id="GO:0003677">
    <property type="term" value="F:DNA binding"/>
    <property type="evidence" value="ECO:0007669"/>
    <property type="project" value="UniProtKB-UniRule"/>
</dbReference>
<keyword evidence="3 7" id="KW-0678">Repressor</keyword>
<name>A0A1E5L8M3_9FIRM</name>
<organism evidence="10 11">
    <name type="scientific">Desulfuribacillus stibiiarsenatis</name>
    <dbReference type="NCBI Taxonomy" id="1390249"/>
    <lineage>
        <taxon>Bacteria</taxon>
        <taxon>Bacillati</taxon>
        <taxon>Bacillota</taxon>
        <taxon>Desulfuribacillia</taxon>
        <taxon>Desulfuribacillales</taxon>
        <taxon>Desulfuribacillaceae</taxon>
        <taxon>Desulfuribacillus</taxon>
    </lineage>
</organism>
<evidence type="ECO:0000313" key="10">
    <source>
        <dbReference type="EMBL" id="OEH86293.1"/>
    </source>
</evidence>